<dbReference type="Pfam" id="PF06866">
    <property type="entry name" value="DUF1256"/>
    <property type="match status" value="1"/>
</dbReference>
<reference evidence="1" key="2">
    <citation type="submission" date="2021-04" db="EMBL/GenBank/DDBJ databases">
        <authorList>
            <person name="Gilroy R."/>
        </authorList>
    </citation>
    <scope>NUCLEOTIDE SEQUENCE</scope>
    <source>
        <strain evidence="1">12435</strain>
    </source>
</reference>
<gene>
    <name evidence="1" type="primary">yyaC</name>
    <name evidence="1" type="ORF">H9892_05910</name>
</gene>
<dbReference type="GO" id="GO:0008233">
    <property type="term" value="F:peptidase activity"/>
    <property type="evidence" value="ECO:0007669"/>
    <property type="project" value="UniProtKB-KW"/>
</dbReference>
<dbReference type="NCBIfam" id="TIGR02841">
    <property type="entry name" value="spore_YyaC"/>
    <property type="match status" value="1"/>
</dbReference>
<dbReference type="SUPFAM" id="SSF53163">
    <property type="entry name" value="HybD-like"/>
    <property type="match status" value="1"/>
</dbReference>
<name>A0A9D1TSS2_9FIRM</name>
<evidence type="ECO:0000313" key="1">
    <source>
        <dbReference type="EMBL" id="HIW02856.1"/>
    </source>
</evidence>
<comment type="caution">
    <text evidence="1">The sequence shown here is derived from an EMBL/GenBank/DDBJ whole genome shotgun (WGS) entry which is preliminary data.</text>
</comment>
<keyword evidence="1" id="KW-0378">Hydrolase</keyword>
<sequence>MIIVMIRSCGKLRAPGSEDIAAALLRAMPRGAVPVVLCIGSDRVTGDCVGPLVGHLLEESGIKVYGGLASPVTALNIEESFGLLRRRHPDAFVIAVDSALGTDAEIGSVMFMPRGLRPAAAVGKELPSVGDIGIVGVVSSRRLGADSLGKVRLALPFALASRIAEGIRLAVFRDRAATARSSFGKERYSR</sequence>
<protein>
    <submittedName>
        <fullName evidence="1">Spore protease YyaC</fullName>
    </submittedName>
</protein>
<accession>A0A9D1TSS2</accession>
<evidence type="ECO:0000313" key="2">
    <source>
        <dbReference type="Proteomes" id="UP000823990"/>
    </source>
</evidence>
<dbReference type="InterPro" id="IPR023430">
    <property type="entry name" value="Pept_HybD-like_dom_sf"/>
</dbReference>
<proteinExistence type="predicted"/>
<dbReference type="EMBL" id="DXHS01000094">
    <property type="protein sequence ID" value="HIW02856.1"/>
    <property type="molecule type" value="Genomic_DNA"/>
</dbReference>
<dbReference type="InterPro" id="IPR009665">
    <property type="entry name" value="YyaC"/>
</dbReference>
<organism evidence="1 2">
    <name type="scientific">Candidatus Protoclostridium stercorigallinarum</name>
    <dbReference type="NCBI Taxonomy" id="2838741"/>
    <lineage>
        <taxon>Bacteria</taxon>
        <taxon>Bacillati</taxon>
        <taxon>Bacillota</taxon>
        <taxon>Clostridia</taxon>
        <taxon>Candidatus Protoclostridium</taxon>
    </lineage>
</organism>
<dbReference type="GO" id="GO:0006508">
    <property type="term" value="P:proteolysis"/>
    <property type="evidence" value="ECO:0007669"/>
    <property type="project" value="UniProtKB-KW"/>
</dbReference>
<reference evidence="1" key="1">
    <citation type="journal article" date="2021" name="PeerJ">
        <title>Extensive microbial diversity within the chicken gut microbiome revealed by metagenomics and culture.</title>
        <authorList>
            <person name="Gilroy R."/>
            <person name="Ravi A."/>
            <person name="Getino M."/>
            <person name="Pursley I."/>
            <person name="Horton D.L."/>
            <person name="Alikhan N.F."/>
            <person name="Baker D."/>
            <person name="Gharbi K."/>
            <person name="Hall N."/>
            <person name="Watson M."/>
            <person name="Adriaenssens E.M."/>
            <person name="Foster-Nyarko E."/>
            <person name="Jarju S."/>
            <person name="Secka A."/>
            <person name="Antonio M."/>
            <person name="Oren A."/>
            <person name="Chaudhuri R.R."/>
            <person name="La Ragione R."/>
            <person name="Hildebrand F."/>
            <person name="Pallen M.J."/>
        </authorList>
    </citation>
    <scope>NUCLEOTIDE SEQUENCE</scope>
    <source>
        <strain evidence="1">12435</strain>
    </source>
</reference>
<keyword evidence="1" id="KW-0645">Protease</keyword>
<dbReference type="Proteomes" id="UP000823990">
    <property type="component" value="Unassembled WGS sequence"/>
</dbReference>
<dbReference type="AlphaFoldDB" id="A0A9D1TSS2"/>